<name>A0A0F9NMY3_9ZZZZ</name>
<protein>
    <submittedName>
        <fullName evidence="1">Uncharacterized protein</fullName>
    </submittedName>
</protein>
<evidence type="ECO:0000313" key="1">
    <source>
        <dbReference type="EMBL" id="KKM82702.1"/>
    </source>
</evidence>
<sequence length="84" mass="9780">MELDKIIQNLKAGREDAGMIPTEEYTQTLDSAVKTLKRIKSQRQDIFERIEKVSGVIDWEEDLGEMRELKETDYQALKKEFGCV</sequence>
<dbReference type="AlphaFoldDB" id="A0A0F9NMY3"/>
<accession>A0A0F9NMY3</accession>
<comment type="caution">
    <text evidence="1">The sequence shown here is derived from an EMBL/GenBank/DDBJ whole genome shotgun (WGS) entry which is preliminary data.</text>
</comment>
<organism evidence="1">
    <name type="scientific">marine sediment metagenome</name>
    <dbReference type="NCBI Taxonomy" id="412755"/>
    <lineage>
        <taxon>unclassified sequences</taxon>
        <taxon>metagenomes</taxon>
        <taxon>ecological metagenomes</taxon>
    </lineage>
</organism>
<gene>
    <name evidence="1" type="ORF">LCGC14_1316790</name>
</gene>
<reference evidence="1" key="1">
    <citation type="journal article" date="2015" name="Nature">
        <title>Complex archaea that bridge the gap between prokaryotes and eukaryotes.</title>
        <authorList>
            <person name="Spang A."/>
            <person name="Saw J.H."/>
            <person name="Jorgensen S.L."/>
            <person name="Zaremba-Niedzwiedzka K."/>
            <person name="Martijn J."/>
            <person name="Lind A.E."/>
            <person name="van Eijk R."/>
            <person name="Schleper C."/>
            <person name="Guy L."/>
            <person name="Ettema T.J."/>
        </authorList>
    </citation>
    <scope>NUCLEOTIDE SEQUENCE</scope>
</reference>
<dbReference type="EMBL" id="LAZR01007821">
    <property type="protein sequence ID" value="KKM82702.1"/>
    <property type="molecule type" value="Genomic_DNA"/>
</dbReference>
<proteinExistence type="predicted"/>